<dbReference type="AlphaFoldDB" id="A0A8I1WD08"/>
<evidence type="ECO:0000313" key="2">
    <source>
        <dbReference type="Proteomes" id="UP000665181"/>
    </source>
</evidence>
<gene>
    <name evidence="1" type="ORF">J5227_09710</name>
</gene>
<dbReference type="Proteomes" id="UP000665181">
    <property type="component" value="Unassembled WGS sequence"/>
</dbReference>
<feature type="non-terminal residue" evidence="1">
    <location>
        <position position="100"/>
    </location>
</feature>
<sequence length="100" mass="11726">MTKELSTEFKYDLVDQSTADFLKQKEFNMREIVGKAYTELGRELKEAQEKLAGNNQYNGLFERWCNSIGLKKDLVYRLINRFKLIANCEDQKIIEDLPVS</sequence>
<dbReference type="EMBL" id="JAGFPW010000006">
    <property type="protein sequence ID" value="MBO3794582.1"/>
    <property type="molecule type" value="Genomic_DNA"/>
</dbReference>
<protein>
    <submittedName>
        <fullName evidence="1">Uncharacterized protein</fullName>
    </submittedName>
</protein>
<reference evidence="1" key="1">
    <citation type="submission" date="2021-03" db="EMBL/GenBank/DDBJ databases">
        <title>Isolation of Bacillus subtilis from fermented food sample.</title>
        <authorList>
            <person name="Lakshmanan V."/>
            <person name="Athira K."/>
            <person name="Rajagopal K."/>
        </authorList>
    </citation>
    <scope>NUCLEOTIDE SEQUENCE</scope>
    <source>
        <strain evidence="1">S1</strain>
    </source>
</reference>
<organism evidence="1 2">
    <name type="scientific">Bacillus subtilis</name>
    <dbReference type="NCBI Taxonomy" id="1423"/>
    <lineage>
        <taxon>Bacteria</taxon>
        <taxon>Bacillati</taxon>
        <taxon>Bacillota</taxon>
        <taxon>Bacilli</taxon>
        <taxon>Bacillales</taxon>
        <taxon>Bacillaceae</taxon>
        <taxon>Bacillus</taxon>
    </lineage>
</organism>
<accession>A0A8I1WD08</accession>
<proteinExistence type="predicted"/>
<comment type="caution">
    <text evidence="1">The sequence shown here is derived from an EMBL/GenBank/DDBJ whole genome shotgun (WGS) entry which is preliminary data.</text>
</comment>
<name>A0A8I1WD08_BACIU</name>
<evidence type="ECO:0000313" key="1">
    <source>
        <dbReference type="EMBL" id="MBO3794582.1"/>
    </source>
</evidence>